<comment type="caution">
    <text evidence="2">The sequence shown here is derived from an EMBL/GenBank/DDBJ whole genome shotgun (WGS) entry which is preliminary data.</text>
</comment>
<dbReference type="EMBL" id="BDSP01000133">
    <property type="protein sequence ID" value="GAX18946.1"/>
    <property type="molecule type" value="Genomic_DNA"/>
</dbReference>
<dbReference type="InParanoid" id="A0A1Z5JYI3"/>
<evidence type="ECO:0000313" key="2">
    <source>
        <dbReference type="EMBL" id="GAX18946.1"/>
    </source>
</evidence>
<protein>
    <submittedName>
        <fullName evidence="2">Uncharacterized protein</fullName>
    </submittedName>
</protein>
<keyword evidence="3" id="KW-1185">Reference proteome</keyword>
<proteinExistence type="predicted"/>
<organism evidence="2 3">
    <name type="scientific">Fistulifera solaris</name>
    <name type="common">Oleaginous diatom</name>
    <dbReference type="NCBI Taxonomy" id="1519565"/>
    <lineage>
        <taxon>Eukaryota</taxon>
        <taxon>Sar</taxon>
        <taxon>Stramenopiles</taxon>
        <taxon>Ochrophyta</taxon>
        <taxon>Bacillariophyta</taxon>
        <taxon>Bacillariophyceae</taxon>
        <taxon>Bacillariophycidae</taxon>
        <taxon>Naviculales</taxon>
        <taxon>Naviculaceae</taxon>
        <taxon>Fistulifera</taxon>
    </lineage>
</organism>
<evidence type="ECO:0000256" key="1">
    <source>
        <dbReference type="SAM" id="SignalP"/>
    </source>
</evidence>
<feature type="signal peptide" evidence="1">
    <location>
        <begin position="1"/>
        <end position="17"/>
    </location>
</feature>
<accession>A0A1Z5JYI3</accession>
<reference evidence="2 3" key="1">
    <citation type="journal article" date="2015" name="Plant Cell">
        <title>Oil accumulation by the oleaginous diatom Fistulifera solaris as revealed by the genome and transcriptome.</title>
        <authorList>
            <person name="Tanaka T."/>
            <person name="Maeda Y."/>
            <person name="Veluchamy A."/>
            <person name="Tanaka M."/>
            <person name="Abida H."/>
            <person name="Marechal E."/>
            <person name="Bowler C."/>
            <person name="Muto M."/>
            <person name="Sunaga Y."/>
            <person name="Tanaka M."/>
            <person name="Yoshino T."/>
            <person name="Taniguchi T."/>
            <person name="Fukuda Y."/>
            <person name="Nemoto M."/>
            <person name="Matsumoto M."/>
            <person name="Wong P.S."/>
            <person name="Aburatani S."/>
            <person name="Fujibuchi W."/>
        </authorList>
    </citation>
    <scope>NUCLEOTIDE SEQUENCE [LARGE SCALE GENOMIC DNA]</scope>
    <source>
        <strain evidence="2 3">JPCC DA0580</strain>
    </source>
</reference>
<gene>
    <name evidence="2" type="ORF">FisN_8Hh165</name>
</gene>
<dbReference type="Proteomes" id="UP000198406">
    <property type="component" value="Unassembled WGS sequence"/>
</dbReference>
<dbReference type="AlphaFoldDB" id="A0A1Z5JYI3"/>
<feature type="chain" id="PRO_5012464609" evidence="1">
    <location>
        <begin position="18"/>
        <end position="492"/>
    </location>
</feature>
<keyword evidence="1" id="KW-0732">Signal</keyword>
<evidence type="ECO:0000313" key="3">
    <source>
        <dbReference type="Proteomes" id="UP000198406"/>
    </source>
</evidence>
<name>A0A1Z5JYI3_FISSO</name>
<dbReference type="OrthoDB" id="436015at2759"/>
<sequence length="492" mass="52983">MLFTSVALAALLAGCEAKIGARKLSYQKIYKFTPKTQVTDHAAIDLDQQEIETLVTDQFLWSAAQAVYENGAHSKSYAEVTLSTPLTTTLAADVEISGVAADGATINGKIMEEAASGSSVIKVQYATSDKQESYVGCQVGGSSEPVTTGCFADTGSLTVSGTTLDYTALANKNARTIRGFSTNDARHRVESNPDQAYYKDMQMFVDYYGSSDYADKWIMAALANGSTGYSGLGETNFSTLDDTGRKEAVVKGTVFLAIFMYVIRELEDAIDDCVVECDADTCNDDPVHALDEAVAFYTGSLHITEGTDGNLLFSLAEKRCENFLTCENGEAAVNNRLFVLFNRMQNHLQQGQCEEAAKVVSDITNLMYVPMVQGTFRYAYKSGEQDDQTPKSEAEGATFAAAVLPKVHKCNAADAQLIYDNMKVGNTEPVDWPAVKSAFERNYRCMGITCADVGGQSDGELYFEGAGPCSSSFMTNAGLALSLAAASLMAFF</sequence>